<organism evidence="1 2">
    <name type="scientific">Angiostrongylus cantonensis</name>
    <name type="common">Rat lungworm</name>
    <dbReference type="NCBI Taxonomy" id="6313"/>
    <lineage>
        <taxon>Eukaryota</taxon>
        <taxon>Metazoa</taxon>
        <taxon>Ecdysozoa</taxon>
        <taxon>Nematoda</taxon>
        <taxon>Chromadorea</taxon>
        <taxon>Rhabditida</taxon>
        <taxon>Rhabditina</taxon>
        <taxon>Rhabditomorpha</taxon>
        <taxon>Strongyloidea</taxon>
        <taxon>Metastrongylidae</taxon>
        <taxon>Angiostrongylus</taxon>
    </lineage>
</organism>
<dbReference type="WBParaSite" id="ACAC_0000689101-mRNA-1">
    <property type="protein sequence ID" value="ACAC_0000689101-mRNA-1"/>
    <property type="gene ID" value="ACAC_0000689101"/>
</dbReference>
<sequence>MKVVLFNRRSIQSFTYTTPLIILHNVKLKSSLTGSSFHAIFSKPVPLAVASFDSLSKSFRIKMKQAFNDSTLIQENENNNLVSILRDFQVGCPIKPNLCQKETLMFPRDLRCFSLELV</sequence>
<dbReference type="AlphaFoldDB" id="A0A0K0D9Q9"/>
<reference evidence="1" key="1">
    <citation type="submission" date="2012-09" db="EMBL/GenBank/DDBJ databases">
        <authorList>
            <person name="Martin A.A."/>
        </authorList>
    </citation>
    <scope>NUCLEOTIDE SEQUENCE</scope>
</reference>
<keyword evidence="1" id="KW-1185">Reference proteome</keyword>
<evidence type="ECO:0000313" key="1">
    <source>
        <dbReference type="Proteomes" id="UP000035642"/>
    </source>
</evidence>
<accession>A0A0K0D9Q9</accession>
<name>A0A0K0D9Q9_ANGCA</name>
<dbReference type="Proteomes" id="UP000035642">
    <property type="component" value="Unassembled WGS sequence"/>
</dbReference>
<proteinExistence type="predicted"/>
<evidence type="ECO:0000313" key="2">
    <source>
        <dbReference type="WBParaSite" id="ACAC_0000689101-mRNA-1"/>
    </source>
</evidence>
<protein>
    <submittedName>
        <fullName evidence="2">Uncharacterized protein</fullName>
    </submittedName>
</protein>
<reference evidence="2" key="2">
    <citation type="submission" date="2017-02" db="UniProtKB">
        <authorList>
            <consortium name="WormBaseParasite"/>
        </authorList>
    </citation>
    <scope>IDENTIFICATION</scope>
</reference>